<gene>
    <name evidence="3" type="ORF">ENJ12_12880</name>
</gene>
<dbReference type="InterPro" id="IPR036217">
    <property type="entry name" value="MethylDNA_cys_MeTrfase_DNAb"/>
</dbReference>
<dbReference type="GO" id="GO:0006281">
    <property type="term" value="P:DNA repair"/>
    <property type="evidence" value="ECO:0007669"/>
    <property type="project" value="InterPro"/>
</dbReference>
<dbReference type="CDD" id="cd06445">
    <property type="entry name" value="ATase"/>
    <property type="match status" value="1"/>
</dbReference>
<dbReference type="InterPro" id="IPR014048">
    <property type="entry name" value="MethylDNA_cys_MeTrfase_DNA-bd"/>
</dbReference>
<accession>A0A831WBP8</accession>
<dbReference type="SUPFAM" id="SSF53155">
    <property type="entry name" value="Methylated DNA-protein cysteine methyltransferase domain"/>
    <property type="match status" value="1"/>
</dbReference>
<dbReference type="AlphaFoldDB" id="A0A831WBP8"/>
<dbReference type="InterPro" id="IPR036631">
    <property type="entry name" value="MGMT_N_sf"/>
</dbReference>
<keyword evidence="1" id="KW-0227">DNA damage</keyword>
<evidence type="ECO:0000259" key="2">
    <source>
        <dbReference type="Pfam" id="PF01035"/>
    </source>
</evidence>
<dbReference type="EMBL" id="DRLF01000447">
    <property type="protein sequence ID" value="HEC07742.1"/>
    <property type="molecule type" value="Genomic_DNA"/>
</dbReference>
<reference evidence="3" key="1">
    <citation type="journal article" date="2020" name="mSystems">
        <title>Genome- and Community-Level Interaction Insights into Carbon Utilization and Element Cycling Functions of Hydrothermarchaeota in Hydrothermal Sediment.</title>
        <authorList>
            <person name="Zhou Z."/>
            <person name="Liu Y."/>
            <person name="Xu W."/>
            <person name="Pan J."/>
            <person name="Luo Z.H."/>
            <person name="Li M."/>
        </authorList>
    </citation>
    <scope>NUCLEOTIDE SEQUENCE [LARGE SCALE GENOMIC DNA]</scope>
    <source>
        <strain evidence="3">HyVt-458</strain>
    </source>
</reference>
<sequence>MADIEVLPEFHAVCPAPFGWVAVAVEEDAVREIRILGQPPERTGIPEPLAETVCRKLQEWFAGGDWPQGIPVNPEGTAYQKKVWQALLRIPSGETLTYGELARQLSSGSRAIGGACRRNPV</sequence>
<dbReference type="GO" id="GO:0003908">
    <property type="term" value="F:methylated-DNA-[protein]-cysteine S-methyltransferase activity"/>
    <property type="evidence" value="ECO:0007669"/>
    <property type="project" value="InterPro"/>
</dbReference>
<dbReference type="Gene3D" id="1.10.10.10">
    <property type="entry name" value="Winged helix-like DNA-binding domain superfamily/Winged helix DNA-binding domain"/>
    <property type="match status" value="1"/>
</dbReference>
<organism evidence="3">
    <name type="scientific">Thiolapillus brandeum</name>
    <dbReference type="NCBI Taxonomy" id="1076588"/>
    <lineage>
        <taxon>Bacteria</taxon>
        <taxon>Pseudomonadati</taxon>
        <taxon>Pseudomonadota</taxon>
        <taxon>Gammaproteobacteria</taxon>
        <taxon>Chromatiales</taxon>
        <taxon>Sedimenticolaceae</taxon>
        <taxon>Thiolapillus</taxon>
    </lineage>
</organism>
<protein>
    <submittedName>
        <fullName evidence="3">Methylated-DNA--[protein]-cysteine S-methyltransferase</fullName>
    </submittedName>
</protein>
<dbReference type="SUPFAM" id="SSF46767">
    <property type="entry name" value="Methylated DNA-protein cysteine methyltransferase, C-terminal domain"/>
    <property type="match status" value="1"/>
</dbReference>
<feature type="non-terminal residue" evidence="3">
    <location>
        <position position="121"/>
    </location>
</feature>
<dbReference type="Proteomes" id="UP000886339">
    <property type="component" value="Unassembled WGS sequence"/>
</dbReference>
<proteinExistence type="predicted"/>
<dbReference type="PANTHER" id="PTHR10815">
    <property type="entry name" value="METHYLATED-DNA--PROTEIN-CYSTEINE METHYLTRANSFERASE"/>
    <property type="match status" value="1"/>
</dbReference>
<dbReference type="PANTHER" id="PTHR10815:SF13">
    <property type="entry name" value="METHYLATED-DNA--PROTEIN-CYSTEINE METHYLTRANSFERASE"/>
    <property type="match status" value="1"/>
</dbReference>
<name>A0A831WBP8_9GAMM</name>
<dbReference type="InterPro" id="IPR036388">
    <property type="entry name" value="WH-like_DNA-bd_sf"/>
</dbReference>
<feature type="domain" description="Methylated-DNA-[protein]-cysteine S-methyltransferase DNA binding" evidence="2">
    <location>
        <begin position="79"/>
        <end position="121"/>
    </location>
</feature>
<dbReference type="Pfam" id="PF01035">
    <property type="entry name" value="DNA_binding_1"/>
    <property type="match status" value="1"/>
</dbReference>
<evidence type="ECO:0000256" key="1">
    <source>
        <dbReference type="ARBA" id="ARBA00022763"/>
    </source>
</evidence>
<evidence type="ECO:0000313" key="3">
    <source>
        <dbReference type="EMBL" id="HEC07742.1"/>
    </source>
</evidence>
<comment type="caution">
    <text evidence="3">The sequence shown here is derived from an EMBL/GenBank/DDBJ whole genome shotgun (WGS) entry which is preliminary data.</text>
</comment>